<name>A0AAV6YBT4_ENGPU</name>
<evidence type="ECO:0000313" key="3">
    <source>
        <dbReference type="Proteomes" id="UP000824782"/>
    </source>
</evidence>
<comment type="caution">
    <text evidence="2">The sequence shown here is derived from an EMBL/GenBank/DDBJ whole genome shotgun (WGS) entry which is preliminary data.</text>
</comment>
<feature type="chain" id="PRO_5044023427" description="Secreted protein" evidence="1">
    <location>
        <begin position="27"/>
        <end position="66"/>
    </location>
</feature>
<accession>A0AAV6YBT4</accession>
<sequence length="66" mass="7610">MTSIQHLGMLLMRFSIVCMWPPPACMTTLQRIGNPSRSCSQKVCCVSQRSVHRRYQEIGQETWRGP</sequence>
<evidence type="ECO:0000256" key="1">
    <source>
        <dbReference type="SAM" id="SignalP"/>
    </source>
</evidence>
<feature type="signal peptide" evidence="1">
    <location>
        <begin position="1"/>
        <end position="26"/>
    </location>
</feature>
<gene>
    <name evidence="2" type="ORF">GDO81_018500</name>
</gene>
<keyword evidence="3" id="KW-1185">Reference proteome</keyword>
<evidence type="ECO:0000313" key="2">
    <source>
        <dbReference type="EMBL" id="KAG8534802.1"/>
    </source>
</evidence>
<evidence type="ECO:0008006" key="4">
    <source>
        <dbReference type="Google" id="ProtNLM"/>
    </source>
</evidence>
<dbReference type="EMBL" id="WNYA01090269">
    <property type="protein sequence ID" value="KAG8534802.1"/>
    <property type="molecule type" value="Genomic_DNA"/>
</dbReference>
<protein>
    <recommendedName>
        <fullName evidence="4">Secreted protein</fullName>
    </recommendedName>
</protein>
<reference evidence="2" key="1">
    <citation type="thesis" date="2020" institute="ProQuest LLC" country="789 East Eisenhower Parkway, Ann Arbor, MI, USA">
        <title>Comparative Genomics and Chromosome Evolution.</title>
        <authorList>
            <person name="Mudd A.B."/>
        </authorList>
    </citation>
    <scope>NUCLEOTIDE SEQUENCE</scope>
    <source>
        <strain evidence="2">237g6f4</strain>
        <tissue evidence="2">Blood</tissue>
    </source>
</reference>
<proteinExistence type="predicted"/>
<dbReference type="AlphaFoldDB" id="A0AAV6YBT4"/>
<keyword evidence="1" id="KW-0732">Signal</keyword>
<organism evidence="2 3">
    <name type="scientific">Engystomops pustulosus</name>
    <name type="common">Tungara frog</name>
    <name type="synonym">Physalaemus pustulosus</name>
    <dbReference type="NCBI Taxonomy" id="76066"/>
    <lineage>
        <taxon>Eukaryota</taxon>
        <taxon>Metazoa</taxon>
        <taxon>Chordata</taxon>
        <taxon>Craniata</taxon>
        <taxon>Vertebrata</taxon>
        <taxon>Euteleostomi</taxon>
        <taxon>Amphibia</taxon>
        <taxon>Batrachia</taxon>
        <taxon>Anura</taxon>
        <taxon>Neobatrachia</taxon>
        <taxon>Hyloidea</taxon>
        <taxon>Leptodactylidae</taxon>
        <taxon>Leiuperinae</taxon>
        <taxon>Engystomops</taxon>
    </lineage>
</organism>
<dbReference type="Proteomes" id="UP000824782">
    <property type="component" value="Unassembled WGS sequence"/>
</dbReference>